<dbReference type="RefSeq" id="WP_343948543.1">
    <property type="nucleotide sequence ID" value="NZ_BAAAHQ010000004.1"/>
</dbReference>
<evidence type="ECO:0000313" key="1">
    <source>
        <dbReference type="EMBL" id="GAA0915813.1"/>
    </source>
</evidence>
<gene>
    <name evidence="1" type="ORF">GCM10009560_10480</name>
</gene>
<sequence>MAVGSAQGIAPLGELLAYEDIDAAEENADWITARLMSYVGVYLIGKFAGKWVVDIDPQSPTYARYLVELPAPNGGPDVRIDVVGEIDAFLHEPEGHSFLMFIVGLEGRFPL</sequence>
<name>A0ABN1NTI6_9ACTN</name>
<dbReference type="EMBL" id="BAAAHQ010000004">
    <property type="protein sequence ID" value="GAA0915813.1"/>
    <property type="molecule type" value="Genomic_DNA"/>
</dbReference>
<evidence type="ECO:0000313" key="2">
    <source>
        <dbReference type="Proteomes" id="UP001501578"/>
    </source>
</evidence>
<reference evidence="1 2" key="1">
    <citation type="journal article" date="2019" name="Int. J. Syst. Evol. Microbiol.">
        <title>The Global Catalogue of Microorganisms (GCM) 10K type strain sequencing project: providing services to taxonomists for standard genome sequencing and annotation.</title>
        <authorList>
            <consortium name="The Broad Institute Genomics Platform"/>
            <consortium name="The Broad Institute Genome Sequencing Center for Infectious Disease"/>
            <person name="Wu L."/>
            <person name="Ma J."/>
        </authorList>
    </citation>
    <scope>NUCLEOTIDE SEQUENCE [LARGE SCALE GENOMIC DNA]</scope>
    <source>
        <strain evidence="1 2">JCM 11136</strain>
    </source>
</reference>
<proteinExistence type="predicted"/>
<accession>A0ABN1NTI6</accession>
<keyword evidence="2" id="KW-1185">Reference proteome</keyword>
<comment type="caution">
    <text evidence="1">The sequence shown here is derived from an EMBL/GenBank/DDBJ whole genome shotgun (WGS) entry which is preliminary data.</text>
</comment>
<organism evidence="1 2">
    <name type="scientific">Nonomuraea longicatena</name>
    <dbReference type="NCBI Taxonomy" id="83682"/>
    <lineage>
        <taxon>Bacteria</taxon>
        <taxon>Bacillati</taxon>
        <taxon>Actinomycetota</taxon>
        <taxon>Actinomycetes</taxon>
        <taxon>Streptosporangiales</taxon>
        <taxon>Streptosporangiaceae</taxon>
        <taxon>Nonomuraea</taxon>
    </lineage>
</organism>
<dbReference type="Proteomes" id="UP001501578">
    <property type="component" value="Unassembled WGS sequence"/>
</dbReference>
<protein>
    <submittedName>
        <fullName evidence="1">Uncharacterized protein</fullName>
    </submittedName>
</protein>